<keyword evidence="2" id="KW-1133">Transmembrane helix</keyword>
<sequence length="168" mass="18109">MVSGVLISGSTTIEPTSVVSTNLGPGAPNRGRGRIIARESNPPTQGTNTGIIIGRTLGGISFIIAALCILRQRRKMHREKSSQNIDVVPFDLMHNTRIARNKRGMAEPGSESTHIPGHGHQQLSESDSTLTARQQNIRIEANDQYDPESSTNTNGYIGGDDGTYSEAR</sequence>
<evidence type="ECO:0000256" key="2">
    <source>
        <dbReference type="SAM" id="Phobius"/>
    </source>
</evidence>
<protein>
    <submittedName>
        <fullName evidence="3">Uncharacterized protein</fullName>
    </submittedName>
</protein>
<dbReference type="EMBL" id="JBANRG010000043">
    <property type="protein sequence ID" value="KAK7446655.1"/>
    <property type="molecule type" value="Genomic_DNA"/>
</dbReference>
<name>A0ABR1J0N0_9AGAR</name>
<feature type="compositionally biased region" description="Polar residues" evidence="1">
    <location>
        <begin position="121"/>
        <end position="137"/>
    </location>
</feature>
<keyword evidence="4" id="KW-1185">Reference proteome</keyword>
<evidence type="ECO:0000256" key="1">
    <source>
        <dbReference type="SAM" id="MobiDB-lite"/>
    </source>
</evidence>
<feature type="transmembrane region" description="Helical" evidence="2">
    <location>
        <begin position="50"/>
        <end position="70"/>
    </location>
</feature>
<feature type="region of interest" description="Disordered" evidence="1">
    <location>
        <begin position="104"/>
        <end position="168"/>
    </location>
</feature>
<keyword evidence="2" id="KW-0812">Transmembrane</keyword>
<gene>
    <name evidence="3" type="ORF">VKT23_014350</name>
</gene>
<comment type="caution">
    <text evidence="3">The sequence shown here is derived from an EMBL/GenBank/DDBJ whole genome shotgun (WGS) entry which is preliminary data.</text>
</comment>
<reference evidence="3 4" key="1">
    <citation type="submission" date="2024-01" db="EMBL/GenBank/DDBJ databases">
        <title>A draft genome for the cacao thread blight pathogen Marasmiellus scandens.</title>
        <authorList>
            <person name="Baruah I.K."/>
            <person name="Leung J."/>
            <person name="Bukari Y."/>
            <person name="Amoako-Attah I."/>
            <person name="Meinhardt L.W."/>
            <person name="Bailey B.A."/>
            <person name="Cohen S.P."/>
        </authorList>
    </citation>
    <scope>NUCLEOTIDE SEQUENCE [LARGE SCALE GENOMIC DNA]</scope>
    <source>
        <strain evidence="3 4">GH-19</strain>
    </source>
</reference>
<accession>A0ABR1J0N0</accession>
<dbReference type="Proteomes" id="UP001498398">
    <property type="component" value="Unassembled WGS sequence"/>
</dbReference>
<proteinExistence type="predicted"/>
<keyword evidence="2" id="KW-0472">Membrane</keyword>
<organism evidence="3 4">
    <name type="scientific">Marasmiellus scandens</name>
    <dbReference type="NCBI Taxonomy" id="2682957"/>
    <lineage>
        <taxon>Eukaryota</taxon>
        <taxon>Fungi</taxon>
        <taxon>Dikarya</taxon>
        <taxon>Basidiomycota</taxon>
        <taxon>Agaricomycotina</taxon>
        <taxon>Agaricomycetes</taxon>
        <taxon>Agaricomycetidae</taxon>
        <taxon>Agaricales</taxon>
        <taxon>Marasmiineae</taxon>
        <taxon>Omphalotaceae</taxon>
        <taxon>Marasmiellus</taxon>
    </lineage>
</organism>
<evidence type="ECO:0000313" key="4">
    <source>
        <dbReference type="Proteomes" id="UP001498398"/>
    </source>
</evidence>
<evidence type="ECO:0000313" key="3">
    <source>
        <dbReference type="EMBL" id="KAK7446655.1"/>
    </source>
</evidence>